<feature type="compositionally biased region" description="Low complexity" evidence="1">
    <location>
        <begin position="794"/>
        <end position="808"/>
    </location>
</feature>
<gene>
    <name evidence="2" type="ORF">M422DRAFT_257456</name>
</gene>
<feature type="compositionally biased region" description="Basic and acidic residues" evidence="1">
    <location>
        <begin position="596"/>
        <end position="608"/>
    </location>
</feature>
<protein>
    <submittedName>
        <fullName evidence="2">Uncharacterized protein</fullName>
    </submittedName>
</protein>
<feature type="compositionally biased region" description="Polar residues" evidence="1">
    <location>
        <begin position="706"/>
        <end position="716"/>
    </location>
</feature>
<sequence>MPPHKPKKVMTETDPVKIQESIDAELRADLTRRIAKARRKKTTKPTDIDCSYVNLTIEVCRHRLEQLGALGAIEAASVMVSSHSAIPGTDVPSITVKKCEDAPVHDSPKPEEADDTDIAEEDAPSMNNAIRLAGLAELLFLPSPTRSPSPGQDPASPALPQDQTNTLDEFRFNSGNDPAPASNITSETVGLTLDSTLAQHVLPSAATEAPLTAQAKDKKKACKGPRPGPLSQEQLQELHDKMAEINAWILEKSSSWDVSTVTITTNMGIDNRERRARNFWNAFQTVFWDREIHANDALAEEGQELPEIDAEEVVKRCAAEYQVFRKLPDDATEEYIEAMKVKKAKILAQYEAMQEPNEAEYREGSTSQLMKQARKEFTLRANWYAARGVLIAGFAVSTDPCDALSHTLHFIFGGSDIAHRFFEEGEINVAELLYYFETFCASGEMKECIRKADLNPANSALLRTLWQNSMKERCSKVPWDDWATDTLKQRKKTVGWPDKVPWPSGPEPYVSIGRGDNARSLHTCLVAEESRRVRIVDWSDEEKKLAETLTYKEHTTSSDWLKIPLVVSASGTVLLRVGEMKEQAKSRASGGVAFTKETKGKVHTKKEDVEEEEDKEAGSEDDDESVSSKASSLVQKCEVKRSKPATKPKPKPKTKATMVKKGKKRESSEVAGVEDGANVTGLRPPSKRHKSRAMINDSDEELAIAGSTTGTANIQSGVGAETEQDRGGAENQAGLAGGCPQAVHDDSHWMDNVPRDQAPWQAPQVDPSYPASSLAAPHALSRVSSVSPSQLALVRPPSVSPPRGSVTPLSVRPPSRGSIPPHQGPIAPHPLIRPPSRGAGAPQAAQQLICPPSRAAVGPGGGTSGHNIPRPPLRGNGVAYHLVPAPTGPPSRFSAHTHPPPPHHVLPRPPSRNGAAAYVSVTDDRAAYQQDIGGAHAAYQDTATISAAQPGYLESSEWSGSAGGSGSWHSSDQSYEYPGHRTYSYAATSRRQASVGGHVGQYGGTLQGEYYHVGTSADTSGRSGISALNMIHGQTVNAGHAHIERGYVPQGYGVEQWDERLVPVQEEQEQGYDGAY</sequence>
<feature type="compositionally biased region" description="Basic residues" evidence="1">
    <location>
        <begin position="642"/>
        <end position="664"/>
    </location>
</feature>
<dbReference type="EMBL" id="KN837150">
    <property type="protein sequence ID" value="KIJ39626.1"/>
    <property type="molecule type" value="Genomic_DNA"/>
</dbReference>
<feature type="region of interest" description="Disordered" evidence="1">
    <location>
        <begin position="582"/>
        <end position="693"/>
    </location>
</feature>
<feature type="compositionally biased region" description="Low complexity" evidence="1">
    <location>
        <begin position="767"/>
        <end position="781"/>
    </location>
</feature>
<evidence type="ECO:0000256" key="1">
    <source>
        <dbReference type="SAM" id="MobiDB-lite"/>
    </source>
</evidence>
<accession>A0A0C9VP66</accession>
<dbReference type="AlphaFoldDB" id="A0A0C9VP66"/>
<dbReference type="HOGENOM" id="CLU_288060_0_0_1"/>
<organism evidence="2 3">
    <name type="scientific">Sphaerobolus stellatus (strain SS14)</name>
    <dbReference type="NCBI Taxonomy" id="990650"/>
    <lineage>
        <taxon>Eukaryota</taxon>
        <taxon>Fungi</taxon>
        <taxon>Dikarya</taxon>
        <taxon>Basidiomycota</taxon>
        <taxon>Agaricomycotina</taxon>
        <taxon>Agaricomycetes</taxon>
        <taxon>Phallomycetidae</taxon>
        <taxon>Geastrales</taxon>
        <taxon>Sphaerobolaceae</taxon>
        <taxon>Sphaerobolus</taxon>
    </lineage>
</organism>
<feature type="compositionally biased region" description="Pro residues" evidence="1">
    <location>
        <begin position="898"/>
        <end position="910"/>
    </location>
</feature>
<feature type="region of interest" description="Disordered" evidence="1">
    <location>
        <begin position="141"/>
        <end position="163"/>
    </location>
</feature>
<evidence type="ECO:0000313" key="2">
    <source>
        <dbReference type="EMBL" id="KIJ39626.1"/>
    </source>
</evidence>
<feature type="region of interest" description="Disordered" evidence="1">
    <location>
        <begin position="705"/>
        <end position="913"/>
    </location>
</feature>
<keyword evidence="3" id="KW-1185">Reference proteome</keyword>
<name>A0A0C9VP66_SPHS4</name>
<evidence type="ECO:0000313" key="3">
    <source>
        <dbReference type="Proteomes" id="UP000054279"/>
    </source>
</evidence>
<feature type="compositionally biased region" description="Acidic residues" evidence="1">
    <location>
        <begin position="609"/>
        <end position="625"/>
    </location>
</feature>
<reference evidence="2 3" key="1">
    <citation type="submission" date="2014-06" db="EMBL/GenBank/DDBJ databases">
        <title>Evolutionary Origins and Diversification of the Mycorrhizal Mutualists.</title>
        <authorList>
            <consortium name="DOE Joint Genome Institute"/>
            <consortium name="Mycorrhizal Genomics Consortium"/>
            <person name="Kohler A."/>
            <person name="Kuo A."/>
            <person name="Nagy L.G."/>
            <person name="Floudas D."/>
            <person name="Copeland A."/>
            <person name="Barry K.W."/>
            <person name="Cichocki N."/>
            <person name="Veneault-Fourrey C."/>
            <person name="LaButti K."/>
            <person name="Lindquist E.A."/>
            <person name="Lipzen A."/>
            <person name="Lundell T."/>
            <person name="Morin E."/>
            <person name="Murat C."/>
            <person name="Riley R."/>
            <person name="Ohm R."/>
            <person name="Sun H."/>
            <person name="Tunlid A."/>
            <person name="Henrissat B."/>
            <person name="Grigoriev I.V."/>
            <person name="Hibbett D.S."/>
            <person name="Martin F."/>
        </authorList>
    </citation>
    <scope>NUCLEOTIDE SEQUENCE [LARGE SCALE GENOMIC DNA]</scope>
    <source>
        <strain evidence="2 3">SS14</strain>
    </source>
</reference>
<proteinExistence type="predicted"/>
<dbReference type="Proteomes" id="UP000054279">
    <property type="component" value="Unassembled WGS sequence"/>
</dbReference>